<feature type="compositionally biased region" description="Gly residues" evidence="1">
    <location>
        <begin position="78"/>
        <end position="90"/>
    </location>
</feature>
<keyword evidence="3" id="KW-1185">Reference proteome</keyword>
<evidence type="ECO:0000313" key="3">
    <source>
        <dbReference type="Proteomes" id="UP001458880"/>
    </source>
</evidence>
<protein>
    <submittedName>
        <fullName evidence="2">Uncharacterized protein</fullName>
    </submittedName>
</protein>
<comment type="caution">
    <text evidence="2">The sequence shown here is derived from an EMBL/GenBank/DDBJ whole genome shotgun (WGS) entry which is preliminary data.</text>
</comment>
<organism evidence="2 3">
    <name type="scientific">Popillia japonica</name>
    <name type="common">Japanese beetle</name>
    <dbReference type="NCBI Taxonomy" id="7064"/>
    <lineage>
        <taxon>Eukaryota</taxon>
        <taxon>Metazoa</taxon>
        <taxon>Ecdysozoa</taxon>
        <taxon>Arthropoda</taxon>
        <taxon>Hexapoda</taxon>
        <taxon>Insecta</taxon>
        <taxon>Pterygota</taxon>
        <taxon>Neoptera</taxon>
        <taxon>Endopterygota</taxon>
        <taxon>Coleoptera</taxon>
        <taxon>Polyphaga</taxon>
        <taxon>Scarabaeiformia</taxon>
        <taxon>Scarabaeidae</taxon>
        <taxon>Rutelinae</taxon>
        <taxon>Popillia</taxon>
    </lineage>
</organism>
<name>A0AAW1KNM8_POPJA</name>
<evidence type="ECO:0000256" key="1">
    <source>
        <dbReference type="SAM" id="MobiDB-lite"/>
    </source>
</evidence>
<proteinExistence type="predicted"/>
<gene>
    <name evidence="2" type="ORF">QE152_g19994</name>
</gene>
<reference evidence="2 3" key="1">
    <citation type="journal article" date="2024" name="BMC Genomics">
        <title>De novo assembly and annotation of Popillia japonica's genome with initial clues to its potential as an invasive pest.</title>
        <authorList>
            <person name="Cucini C."/>
            <person name="Boschi S."/>
            <person name="Funari R."/>
            <person name="Cardaioli E."/>
            <person name="Iannotti N."/>
            <person name="Marturano G."/>
            <person name="Paoli F."/>
            <person name="Bruttini M."/>
            <person name="Carapelli A."/>
            <person name="Frati F."/>
            <person name="Nardi F."/>
        </authorList>
    </citation>
    <scope>NUCLEOTIDE SEQUENCE [LARGE SCALE GENOMIC DNA]</scope>
    <source>
        <strain evidence="2">DMR45628</strain>
    </source>
</reference>
<dbReference type="Proteomes" id="UP001458880">
    <property type="component" value="Unassembled WGS sequence"/>
</dbReference>
<feature type="region of interest" description="Disordered" evidence="1">
    <location>
        <begin position="67"/>
        <end position="93"/>
    </location>
</feature>
<evidence type="ECO:0000313" key="2">
    <source>
        <dbReference type="EMBL" id="KAK9721864.1"/>
    </source>
</evidence>
<dbReference type="AlphaFoldDB" id="A0AAW1KNM8"/>
<accession>A0AAW1KNM8</accession>
<sequence length="170" mass="18973">MLTYALSHPYNDPYRRKKYIHFAVKVVLIHLAYGRGSGIVQIELIPGTQSIISERQSGAGIRQFRMMGGPFTRPEDQNGGGDSGGSGGPQEGHKNGLIGGLRGYYVRVICCHTMHDDRITLPDRSLSPNSGALFGKSEIFDGRENRVTVQRNRRERHSLVYKYRESGIPL</sequence>
<dbReference type="EMBL" id="JASPKY010000194">
    <property type="protein sequence ID" value="KAK9721864.1"/>
    <property type="molecule type" value="Genomic_DNA"/>
</dbReference>